<feature type="signal peptide" evidence="9">
    <location>
        <begin position="1"/>
        <end position="15"/>
    </location>
</feature>
<dbReference type="GO" id="GO:0005794">
    <property type="term" value="C:Golgi apparatus"/>
    <property type="evidence" value="ECO:0007669"/>
    <property type="project" value="UniProtKB-ARBA"/>
</dbReference>
<keyword evidence="7" id="KW-0325">Glycoprotein</keyword>
<evidence type="ECO:0000256" key="4">
    <source>
        <dbReference type="ARBA" id="ARBA00022692"/>
    </source>
</evidence>
<evidence type="ECO:0000256" key="8">
    <source>
        <dbReference type="SAM" id="Phobius"/>
    </source>
</evidence>
<comment type="similarity">
    <text evidence="2">Belongs to the PC-esterase family. CASD1 subfamily.</text>
</comment>
<dbReference type="PANTHER" id="PTHR13533">
    <property type="entry name" value="N-ACETYLNEURAMINATE 9-O-ACETYLTRANSFERASE"/>
    <property type="match status" value="1"/>
</dbReference>
<comment type="subcellular location">
    <subcellularLocation>
        <location evidence="1">Membrane</location>
        <topology evidence="1">Multi-pass membrane protein</topology>
    </subcellularLocation>
</comment>
<evidence type="ECO:0000256" key="9">
    <source>
        <dbReference type="SAM" id="SignalP"/>
    </source>
</evidence>
<gene>
    <name evidence="11" type="ORF">EDB81DRAFT_940960</name>
</gene>
<evidence type="ECO:0000313" key="11">
    <source>
        <dbReference type="EMBL" id="KAH7169997.1"/>
    </source>
</evidence>
<dbReference type="AlphaFoldDB" id="A0A9P9JKN7"/>
<feature type="transmembrane region" description="Helical" evidence="8">
    <location>
        <begin position="744"/>
        <end position="766"/>
    </location>
</feature>
<evidence type="ECO:0000256" key="5">
    <source>
        <dbReference type="ARBA" id="ARBA00022989"/>
    </source>
</evidence>
<keyword evidence="6 8" id="KW-0472">Membrane</keyword>
<dbReference type="OrthoDB" id="1932925at2759"/>
<evidence type="ECO:0000256" key="2">
    <source>
        <dbReference type="ARBA" id="ARBA00010666"/>
    </source>
</evidence>
<evidence type="ECO:0000256" key="7">
    <source>
        <dbReference type="ARBA" id="ARBA00023180"/>
    </source>
</evidence>
<feature type="transmembrane region" description="Helical" evidence="8">
    <location>
        <begin position="645"/>
        <end position="663"/>
    </location>
</feature>
<name>A0A9P9JKN7_9HYPO</name>
<evidence type="ECO:0000256" key="6">
    <source>
        <dbReference type="ARBA" id="ARBA00023136"/>
    </source>
</evidence>
<feature type="transmembrane region" description="Helical" evidence="8">
    <location>
        <begin position="344"/>
        <end position="366"/>
    </location>
</feature>
<keyword evidence="3" id="KW-0808">Transferase</keyword>
<feature type="transmembrane region" description="Helical" evidence="8">
    <location>
        <begin position="570"/>
        <end position="595"/>
    </location>
</feature>
<feature type="transmembrane region" description="Helical" evidence="8">
    <location>
        <begin position="798"/>
        <end position="818"/>
    </location>
</feature>
<dbReference type="EMBL" id="JAGMUV010000002">
    <property type="protein sequence ID" value="KAH7169997.1"/>
    <property type="molecule type" value="Genomic_DNA"/>
</dbReference>
<dbReference type="Pfam" id="PF07779">
    <property type="entry name" value="Cas1_AcylT"/>
    <property type="match status" value="1"/>
</dbReference>
<dbReference type="InterPro" id="IPR012419">
    <property type="entry name" value="Cas1_AcylTrans_dom"/>
</dbReference>
<feature type="transmembrane region" description="Helical" evidence="8">
    <location>
        <begin position="669"/>
        <end position="687"/>
    </location>
</feature>
<proteinExistence type="inferred from homology"/>
<dbReference type="GO" id="GO:0005975">
    <property type="term" value="P:carbohydrate metabolic process"/>
    <property type="evidence" value="ECO:0007669"/>
    <property type="project" value="UniProtKB-ARBA"/>
</dbReference>
<dbReference type="GO" id="GO:0016020">
    <property type="term" value="C:membrane"/>
    <property type="evidence" value="ECO:0007669"/>
    <property type="project" value="UniProtKB-SubCell"/>
</dbReference>
<sequence>MWLQVLSRIVSVVFAAALLASIGFKAVFPGDDPYRCRAVLETGQWIDPPDAEGNRFPFRNWQPDGCMLHQYTSADIRQCMDGRHIVFIGDSTSRGVAYGLARLLEREEAIYDSNRISPSVEFNITYHGVRIQRMSNVWLSTYGYPLQNSSVYQLSLFGEEQKNPHSIKKQKGAALVYLAAGAWYSNPGSSREYRLNSYHEAVLNASDIVGDAGKNIFTDPMDPIDGVGNQIFFSPPSGPRYLGDKPGKIKDINRRRKDLRLMQDWLRESSDDLNFPLVWAMPELVKDQDMVWNDPLGTGFHVISQVAEVRANILLNARCNAKLDRLKRYPYNRTCCTDYGNKPLVQLGVVAFGLVWLAACIIGELVDLITKRDEPRFAWLNMQAGCFIMAPLMCYYADRTQMMAKGAKVWIFNDFVLLCIPCVILALVTIRRSRSANRTDPLFIQPDQPFLSRDQTDEWKGWMQFIILIYHWTSSQSASIYMLVRVLVAAYLFQTGYGHTQFFLKKQDFGFKRVASVLLRLNLLACTLAYFMNTDYMFYYFSPLVTFWFLIVYATMAIGHEKLNDDIQWVLAKIFISALLVSGIALGTPVTRWLFFVLRHVFFIQWSLGEWRYRLALDIFIVYVGMLFGVANYKFQGTVILGLRIVLAIVGFVAAFAYFSVNWKDYKTWHPYASFVPIFAFIAIRNVTTMTRNYHSKAMAWLGRCSLETYTLQFHLLLAADTQGVLLIDGFHNGGDALGRWKSLIIIVPVFLWISSAAATGTGHLVKAILHQSSSSSEKMSGPAGARFMERISAPSSYSFFFSLQFRFALLLVTLWLLNFMSPALLKSPVPDGFTPHRVKAGDPAAAASTPIPTPH</sequence>
<accession>A0A9P9JKN7</accession>
<keyword evidence="12" id="KW-1185">Reference proteome</keyword>
<feature type="transmembrane region" description="Helical" evidence="8">
    <location>
        <begin position="538"/>
        <end position="558"/>
    </location>
</feature>
<evidence type="ECO:0000313" key="12">
    <source>
        <dbReference type="Proteomes" id="UP000738349"/>
    </source>
</evidence>
<feature type="chain" id="PRO_5040412497" evidence="9">
    <location>
        <begin position="16"/>
        <end position="856"/>
    </location>
</feature>
<feature type="transmembrane region" description="Helical" evidence="8">
    <location>
        <begin position="514"/>
        <end position="532"/>
    </location>
</feature>
<keyword evidence="4 8" id="KW-0812">Transmembrane</keyword>
<comment type="caution">
    <text evidence="11">The sequence shown here is derived from an EMBL/GenBank/DDBJ whole genome shotgun (WGS) entry which is preliminary data.</text>
</comment>
<feature type="transmembrane region" description="Helical" evidence="8">
    <location>
        <begin position="615"/>
        <end position="633"/>
    </location>
</feature>
<evidence type="ECO:0000259" key="10">
    <source>
        <dbReference type="Pfam" id="PF07779"/>
    </source>
</evidence>
<feature type="transmembrane region" description="Helical" evidence="8">
    <location>
        <begin position="378"/>
        <end position="398"/>
    </location>
</feature>
<keyword evidence="9" id="KW-0732">Signal</keyword>
<organism evidence="11 12">
    <name type="scientific">Dactylonectria macrodidyma</name>
    <dbReference type="NCBI Taxonomy" id="307937"/>
    <lineage>
        <taxon>Eukaryota</taxon>
        <taxon>Fungi</taxon>
        <taxon>Dikarya</taxon>
        <taxon>Ascomycota</taxon>
        <taxon>Pezizomycotina</taxon>
        <taxon>Sordariomycetes</taxon>
        <taxon>Hypocreomycetidae</taxon>
        <taxon>Hypocreales</taxon>
        <taxon>Nectriaceae</taxon>
        <taxon>Dactylonectria</taxon>
    </lineage>
</organism>
<feature type="domain" description="Cas1p 10 TM acyl transferase" evidence="10">
    <location>
        <begin position="386"/>
        <end position="775"/>
    </location>
</feature>
<dbReference type="GO" id="GO:0016740">
    <property type="term" value="F:transferase activity"/>
    <property type="evidence" value="ECO:0007669"/>
    <property type="project" value="UniProtKB-KW"/>
</dbReference>
<keyword evidence="5 8" id="KW-1133">Transmembrane helix</keyword>
<evidence type="ECO:0000256" key="3">
    <source>
        <dbReference type="ARBA" id="ARBA00022679"/>
    </source>
</evidence>
<dbReference type="PANTHER" id="PTHR13533:SF1">
    <property type="entry name" value="N-ACETYLNEURAMINATE 9-O-ACETYLTRANSFERASE"/>
    <property type="match status" value="1"/>
</dbReference>
<reference evidence="11" key="1">
    <citation type="journal article" date="2021" name="Nat. Commun.">
        <title>Genetic determinants of endophytism in the Arabidopsis root mycobiome.</title>
        <authorList>
            <person name="Mesny F."/>
            <person name="Miyauchi S."/>
            <person name="Thiergart T."/>
            <person name="Pickel B."/>
            <person name="Atanasova L."/>
            <person name="Karlsson M."/>
            <person name="Huettel B."/>
            <person name="Barry K.W."/>
            <person name="Haridas S."/>
            <person name="Chen C."/>
            <person name="Bauer D."/>
            <person name="Andreopoulos W."/>
            <person name="Pangilinan J."/>
            <person name="LaButti K."/>
            <person name="Riley R."/>
            <person name="Lipzen A."/>
            <person name="Clum A."/>
            <person name="Drula E."/>
            <person name="Henrissat B."/>
            <person name="Kohler A."/>
            <person name="Grigoriev I.V."/>
            <person name="Martin F.M."/>
            <person name="Hacquard S."/>
        </authorList>
    </citation>
    <scope>NUCLEOTIDE SEQUENCE</scope>
    <source>
        <strain evidence="11">MPI-CAGE-AT-0147</strain>
    </source>
</reference>
<dbReference type="Proteomes" id="UP000738349">
    <property type="component" value="Unassembled WGS sequence"/>
</dbReference>
<evidence type="ECO:0000256" key="1">
    <source>
        <dbReference type="ARBA" id="ARBA00004141"/>
    </source>
</evidence>
<feature type="transmembrane region" description="Helical" evidence="8">
    <location>
        <begin position="410"/>
        <end position="430"/>
    </location>
</feature>
<protein>
    <submittedName>
        <fullName evidence="11">CAS1 domain-containing protein</fullName>
    </submittedName>
</protein>